<dbReference type="InterPro" id="IPR011050">
    <property type="entry name" value="Pectin_lyase_fold/virulence"/>
</dbReference>
<dbReference type="GO" id="GO:0045490">
    <property type="term" value="P:pectin catabolic process"/>
    <property type="evidence" value="ECO:0007669"/>
    <property type="project" value="UniProtKB-UniPathway"/>
</dbReference>
<evidence type="ECO:0000313" key="3">
    <source>
        <dbReference type="Proteomes" id="UP000623129"/>
    </source>
</evidence>
<dbReference type="PANTHER" id="PTHR31321">
    <property type="entry name" value="ACYL-COA THIOESTER HYDROLASE YBHC-RELATED"/>
    <property type="match status" value="1"/>
</dbReference>
<comment type="caution">
    <text evidence="2">The sequence shown here is derived from an EMBL/GenBank/DDBJ whole genome shotgun (WGS) entry which is preliminary data.</text>
</comment>
<dbReference type="EMBL" id="SWLB01000002">
    <property type="protein sequence ID" value="KAF3340516.1"/>
    <property type="molecule type" value="Genomic_DNA"/>
</dbReference>
<dbReference type="InterPro" id="IPR012334">
    <property type="entry name" value="Pectin_lyas_fold"/>
</dbReference>
<evidence type="ECO:0000313" key="2">
    <source>
        <dbReference type="EMBL" id="KAF3340516.1"/>
    </source>
</evidence>
<sequence>MELQARPFASSFFVAFLFLLLLHRLQQLEACKVKVSKHIYVSSNGNGNFQSIQAAIDSIPDGNSEWVRIHVEKGVYRYISQYLSSQEAGFCFSMYCSTQNE</sequence>
<dbReference type="AlphaFoldDB" id="A0A833RJW8"/>
<dbReference type="PANTHER" id="PTHR31321:SF134">
    <property type="entry name" value="PECTINESTERASE"/>
    <property type="match status" value="1"/>
</dbReference>
<organism evidence="2 3">
    <name type="scientific">Carex littledalei</name>
    <dbReference type="NCBI Taxonomy" id="544730"/>
    <lineage>
        <taxon>Eukaryota</taxon>
        <taxon>Viridiplantae</taxon>
        <taxon>Streptophyta</taxon>
        <taxon>Embryophyta</taxon>
        <taxon>Tracheophyta</taxon>
        <taxon>Spermatophyta</taxon>
        <taxon>Magnoliopsida</taxon>
        <taxon>Liliopsida</taxon>
        <taxon>Poales</taxon>
        <taxon>Cyperaceae</taxon>
        <taxon>Cyperoideae</taxon>
        <taxon>Cariceae</taxon>
        <taxon>Carex</taxon>
        <taxon>Carex subgen. Euthyceras</taxon>
    </lineage>
</organism>
<protein>
    <submittedName>
        <fullName evidence="2">Pectinesterase 67</fullName>
    </submittedName>
</protein>
<dbReference type="Proteomes" id="UP000623129">
    <property type="component" value="Unassembled WGS sequence"/>
</dbReference>
<reference evidence="2" key="1">
    <citation type="submission" date="2020-01" db="EMBL/GenBank/DDBJ databases">
        <title>Genome sequence of Kobresia littledalei, the first chromosome-level genome in the family Cyperaceae.</title>
        <authorList>
            <person name="Qu G."/>
        </authorList>
    </citation>
    <scope>NUCLEOTIDE SEQUENCE</scope>
    <source>
        <strain evidence="2">C.B.Clarke</strain>
        <tissue evidence="2">Leaf</tissue>
    </source>
</reference>
<keyword evidence="3" id="KW-1185">Reference proteome</keyword>
<name>A0A833RJW8_9POAL</name>
<evidence type="ECO:0000256" key="1">
    <source>
        <dbReference type="SAM" id="SignalP"/>
    </source>
</evidence>
<keyword evidence="1" id="KW-0732">Signal</keyword>
<gene>
    <name evidence="2" type="ORF">FCM35_KLT09360</name>
</gene>
<dbReference type="Gene3D" id="2.160.20.10">
    <property type="entry name" value="Single-stranded right-handed beta-helix, Pectin lyase-like"/>
    <property type="match status" value="1"/>
</dbReference>
<proteinExistence type="predicted"/>
<dbReference type="GO" id="GO:0030599">
    <property type="term" value="F:pectinesterase activity"/>
    <property type="evidence" value="ECO:0007669"/>
    <property type="project" value="TreeGrafter"/>
</dbReference>
<feature type="chain" id="PRO_5032468641" evidence="1">
    <location>
        <begin position="31"/>
        <end position="101"/>
    </location>
</feature>
<dbReference type="OrthoDB" id="1746926at2759"/>
<accession>A0A833RJW8</accession>
<dbReference type="UniPathway" id="UPA00545">
    <property type="reaction ID" value="UER00823"/>
</dbReference>
<feature type="signal peptide" evidence="1">
    <location>
        <begin position="1"/>
        <end position="30"/>
    </location>
</feature>
<dbReference type="SUPFAM" id="SSF51126">
    <property type="entry name" value="Pectin lyase-like"/>
    <property type="match status" value="1"/>
</dbReference>